<comment type="subcellular location">
    <subcellularLocation>
        <location evidence="1">Membrane</location>
        <topology evidence="1">Multi-pass membrane protein</topology>
    </subcellularLocation>
</comment>
<keyword evidence="5" id="KW-0677">Repeat</keyword>
<dbReference type="GO" id="GO:0015250">
    <property type="term" value="F:water channel activity"/>
    <property type="evidence" value="ECO:0007669"/>
    <property type="project" value="TreeGrafter"/>
</dbReference>
<dbReference type="InterPro" id="IPR034294">
    <property type="entry name" value="Aquaporin_transptr"/>
</dbReference>
<dbReference type="Proteomes" id="UP001310594">
    <property type="component" value="Unassembled WGS sequence"/>
</dbReference>
<evidence type="ECO:0000313" key="13">
    <source>
        <dbReference type="Proteomes" id="UP001310594"/>
    </source>
</evidence>
<dbReference type="GO" id="GO:0005886">
    <property type="term" value="C:plasma membrane"/>
    <property type="evidence" value="ECO:0007669"/>
    <property type="project" value="TreeGrafter"/>
</dbReference>
<proteinExistence type="inferred from homology"/>
<protein>
    <submittedName>
        <fullName evidence="12">Aquaporin-3</fullName>
    </submittedName>
</protein>
<evidence type="ECO:0000256" key="3">
    <source>
        <dbReference type="ARBA" id="ARBA00022448"/>
    </source>
</evidence>
<dbReference type="InterPro" id="IPR000425">
    <property type="entry name" value="MIP"/>
</dbReference>
<evidence type="ECO:0000256" key="2">
    <source>
        <dbReference type="ARBA" id="ARBA00006175"/>
    </source>
</evidence>
<dbReference type="AlphaFoldDB" id="A0AAN7WIS1"/>
<feature type="transmembrane region" description="Helical" evidence="11">
    <location>
        <begin position="166"/>
        <end position="186"/>
    </location>
</feature>
<name>A0AAN7WIS1_9PEZI</name>
<dbReference type="InterPro" id="IPR023271">
    <property type="entry name" value="Aquaporin-like"/>
</dbReference>
<comment type="similarity">
    <text evidence="2 9">Belongs to the MIP/aquaporin (TC 1.A.8) family.</text>
</comment>
<comment type="caution">
    <text evidence="12">The sequence shown here is derived from an EMBL/GenBank/DDBJ whole genome shotgun (WGS) entry which is preliminary data.</text>
</comment>
<evidence type="ECO:0000256" key="10">
    <source>
        <dbReference type="SAM" id="MobiDB-lite"/>
    </source>
</evidence>
<feature type="compositionally biased region" description="Polar residues" evidence="10">
    <location>
        <begin position="284"/>
        <end position="297"/>
    </location>
</feature>
<feature type="transmembrane region" description="Helical" evidence="11">
    <location>
        <begin position="193"/>
        <end position="218"/>
    </location>
</feature>
<evidence type="ECO:0000256" key="1">
    <source>
        <dbReference type="ARBA" id="ARBA00004141"/>
    </source>
</evidence>
<feature type="region of interest" description="Disordered" evidence="10">
    <location>
        <begin position="269"/>
        <end position="343"/>
    </location>
</feature>
<feature type="transmembrane region" description="Helical" evidence="11">
    <location>
        <begin position="238"/>
        <end position="257"/>
    </location>
</feature>
<evidence type="ECO:0000256" key="11">
    <source>
        <dbReference type="SAM" id="Phobius"/>
    </source>
</evidence>
<feature type="transmembrane region" description="Helical" evidence="11">
    <location>
        <begin position="78"/>
        <end position="98"/>
    </location>
</feature>
<evidence type="ECO:0000256" key="8">
    <source>
        <dbReference type="ARBA" id="ARBA00034651"/>
    </source>
</evidence>
<dbReference type="Gene3D" id="1.20.1080.10">
    <property type="entry name" value="Glycerol uptake facilitator protein"/>
    <property type="match status" value="1"/>
</dbReference>
<keyword evidence="7 11" id="KW-0472">Membrane</keyword>
<evidence type="ECO:0000256" key="9">
    <source>
        <dbReference type="RuleBase" id="RU000477"/>
    </source>
</evidence>
<comment type="catalytic activity">
    <reaction evidence="8">
        <text>H2O(in) = H2O(out)</text>
        <dbReference type="Rhea" id="RHEA:29667"/>
        <dbReference type="ChEBI" id="CHEBI:15377"/>
    </reaction>
</comment>
<keyword evidence="4 9" id="KW-0812">Transmembrane</keyword>
<evidence type="ECO:0000256" key="6">
    <source>
        <dbReference type="ARBA" id="ARBA00022989"/>
    </source>
</evidence>
<accession>A0AAN7WIS1</accession>
<sequence length="343" mass="36613">MGPQDDQRKKHSMDQPMFGILGAPKDPASMSAMRGHFVAASGEFVGTFMFLLFAFLGHQMSVSTAPDFGPNGVNSNQTVIYIATSYGASLLVTVWTMYRISGGLFNPAVTLGLVITGALPPVRGAILFPVQIIAGMCAAGIASVIIPGDIKNVQTTLTPGMNSAQGVFLEMFLTAQLVFTVLMLAAEKSKDTFIAPIGIGLSLFVAEVAGVFYTGASLNPARSFGPCVVGRNFQTYHWIYWIGPFLGALIAAGYYHFVKYLNYEEANPGQDSAGGQFDREVEEQASSPSPVDRNSMNMDEMMERGDSNTANSNIGRSRSRGQRGQANGGGYHPGYATTGANRL</sequence>
<reference evidence="12" key="1">
    <citation type="submission" date="2023-08" db="EMBL/GenBank/DDBJ databases">
        <title>Black Yeasts Isolated from many extreme environments.</title>
        <authorList>
            <person name="Coleine C."/>
            <person name="Stajich J.E."/>
            <person name="Selbmann L."/>
        </authorList>
    </citation>
    <scope>NUCLEOTIDE SEQUENCE</scope>
    <source>
        <strain evidence="12">CCFEE 5810</strain>
    </source>
</reference>
<organism evidence="12 13">
    <name type="scientific">Elasticomyces elasticus</name>
    <dbReference type="NCBI Taxonomy" id="574655"/>
    <lineage>
        <taxon>Eukaryota</taxon>
        <taxon>Fungi</taxon>
        <taxon>Dikarya</taxon>
        <taxon>Ascomycota</taxon>
        <taxon>Pezizomycotina</taxon>
        <taxon>Dothideomycetes</taxon>
        <taxon>Dothideomycetidae</taxon>
        <taxon>Mycosphaerellales</taxon>
        <taxon>Teratosphaeriaceae</taxon>
        <taxon>Elasticomyces</taxon>
    </lineage>
</organism>
<keyword evidence="6 11" id="KW-1133">Transmembrane helix</keyword>
<dbReference type="PANTHER" id="PTHR19139">
    <property type="entry name" value="AQUAPORIN TRANSPORTER"/>
    <property type="match status" value="1"/>
</dbReference>
<evidence type="ECO:0000256" key="7">
    <source>
        <dbReference type="ARBA" id="ARBA00023136"/>
    </source>
</evidence>
<dbReference type="SUPFAM" id="SSF81338">
    <property type="entry name" value="Aquaporin-like"/>
    <property type="match status" value="1"/>
</dbReference>
<evidence type="ECO:0000256" key="5">
    <source>
        <dbReference type="ARBA" id="ARBA00022737"/>
    </source>
</evidence>
<dbReference type="FunFam" id="1.20.1080.10:FF:000014">
    <property type="entry name" value="Aquaporin 1"/>
    <property type="match status" value="1"/>
</dbReference>
<dbReference type="PANTHER" id="PTHR19139:SF283">
    <property type="entry name" value="AQUAPORIN"/>
    <property type="match status" value="1"/>
</dbReference>
<evidence type="ECO:0000313" key="12">
    <source>
        <dbReference type="EMBL" id="KAK5707781.1"/>
    </source>
</evidence>
<dbReference type="Pfam" id="PF00230">
    <property type="entry name" value="MIP"/>
    <property type="match status" value="1"/>
</dbReference>
<feature type="transmembrane region" description="Helical" evidence="11">
    <location>
        <begin position="125"/>
        <end position="146"/>
    </location>
</feature>
<evidence type="ECO:0000256" key="4">
    <source>
        <dbReference type="ARBA" id="ARBA00022692"/>
    </source>
</evidence>
<keyword evidence="3 9" id="KW-0813">Transport</keyword>
<gene>
    <name evidence="12" type="primary">FGAQP3</name>
    <name evidence="12" type="ORF">LTR97_000319</name>
</gene>
<dbReference type="EMBL" id="JAVRQU010000001">
    <property type="protein sequence ID" value="KAK5707781.1"/>
    <property type="molecule type" value="Genomic_DNA"/>
</dbReference>
<dbReference type="PRINTS" id="PR00783">
    <property type="entry name" value="MINTRINSICP"/>
</dbReference>
<feature type="transmembrane region" description="Helical" evidence="11">
    <location>
        <begin position="37"/>
        <end position="58"/>
    </location>
</feature>